<dbReference type="AlphaFoldDB" id="A0A0A9E1W2"/>
<dbReference type="EMBL" id="GBRH01204902">
    <property type="protein sequence ID" value="JAD92993.1"/>
    <property type="molecule type" value="Transcribed_RNA"/>
</dbReference>
<reference evidence="1" key="2">
    <citation type="journal article" date="2015" name="Data Brief">
        <title>Shoot transcriptome of the giant reed, Arundo donax.</title>
        <authorList>
            <person name="Barrero R.A."/>
            <person name="Guerrero F.D."/>
            <person name="Moolhuijzen P."/>
            <person name="Goolsby J.A."/>
            <person name="Tidwell J."/>
            <person name="Bellgard S.E."/>
            <person name="Bellgard M.I."/>
        </authorList>
    </citation>
    <scope>NUCLEOTIDE SEQUENCE</scope>
    <source>
        <tissue evidence="1">Shoot tissue taken approximately 20 cm above the soil surface</tissue>
    </source>
</reference>
<reference evidence="1" key="1">
    <citation type="submission" date="2014-09" db="EMBL/GenBank/DDBJ databases">
        <authorList>
            <person name="Magalhaes I.L.F."/>
            <person name="Oliveira U."/>
            <person name="Santos F.R."/>
            <person name="Vidigal T.H.D.A."/>
            <person name="Brescovit A.D."/>
            <person name="Santos A.J."/>
        </authorList>
    </citation>
    <scope>NUCLEOTIDE SEQUENCE</scope>
    <source>
        <tissue evidence="1">Shoot tissue taken approximately 20 cm above the soil surface</tissue>
    </source>
</reference>
<name>A0A0A9E1W2_ARUDO</name>
<evidence type="ECO:0000313" key="1">
    <source>
        <dbReference type="EMBL" id="JAD92993.1"/>
    </source>
</evidence>
<proteinExistence type="predicted"/>
<accession>A0A0A9E1W2</accession>
<protein>
    <submittedName>
        <fullName evidence="1">Uncharacterized protein</fullName>
    </submittedName>
</protein>
<organism evidence="1">
    <name type="scientific">Arundo donax</name>
    <name type="common">Giant reed</name>
    <name type="synonym">Donax arundinaceus</name>
    <dbReference type="NCBI Taxonomy" id="35708"/>
    <lineage>
        <taxon>Eukaryota</taxon>
        <taxon>Viridiplantae</taxon>
        <taxon>Streptophyta</taxon>
        <taxon>Embryophyta</taxon>
        <taxon>Tracheophyta</taxon>
        <taxon>Spermatophyta</taxon>
        <taxon>Magnoliopsida</taxon>
        <taxon>Liliopsida</taxon>
        <taxon>Poales</taxon>
        <taxon>Poaceae</taxon>
        <taxon>PACMAD clade</taxon>
        <taxon>Arundinoideae</taxon>
        <taxon>Arundineae</taxon>
        <taxon>Arundo</taxon>
    </lineage>
</organism>
<sequence>MSLLTVTHKQCLAYQQNIKRDCYSHGTVHKDGAYASYEIILGTQKMCQCSALSFHHNNLYFNKLPRPKPQGKQSS</sequence>